<dbReference type="Gene3D" id="3.30.460.10">
    <property type="entry name" value="Beta Polymerase, domain 2"/>
    <property type="match status" value="1"/>
</dbReference>
<dbReference type="Pfam" id="PF18765">
    <property type="entry name" value="Polbeta"/>
    <property type="match status" value="1"/>
</dbReference>
<dbReference type="Proteomes" id="UP000182146">
    <property type="component" value="Unassembled WGS sequence"/>
</dbReference>
<dbReference type="InterPro" id="IPR052930">
    <property type="entry name" value="TA_antitoxin_MntA"/>
</dbReference>
<dbReference type="PANTHER" id="PTHR43852:SF2">
    <property type="entry name" value="PROTEIN ADENYLYLTRANSFERASE MNTA"/>
    <property type="match status" value="1"/>
</dbReference>
<dbReference type="STRING" id="392333.SAMN05660860_01279"/>
<dbReference type="NCBIfam" id="NF047752">
    <property type="entry name" value="MntA_antitoxin"/>
    <property type="match status" value="1"/>
</dbReference>
<keyword evidence="2" id="KW-0808">Transferase</keyword>
<dbReference type="AlphaFoldDB" id="A0A1G9MWW2"/>
<sequence>MPARKQDIEKIDSLVAGYLDQAMPGLLAVYRFGSLGTSGERKESDIDLAFLPEAPVSNVTRWNLAQELASTLGMDVDLVDLRQATTVMRMQVVAHGTRIFSADDVRIDTFEDMVFSAYARLNEERREILNDIHSRGCVYGG</sequence>
<evidence type="ECO:0000313" key="2">
    <source>
        <dbReference type="EMBL" id="SDL78709.1"/>
    </source>
</evidence>
<feature type="domain" description="Polymerase beta nucleotidyltransferase" evidence="1">
    <location>
        <begin position="25"/>
        <end position="104"/>
    </location>
</feature>
<dbReference type="PANTHER" id="PTHR43852">
    <property type="entry name" value="NUCLEOTIDYLTRANSFERASE"/>
    <property type="match status" value="1"/>
</dbReference>
<dbReference type="SUPFAM" id="SSF81301">
    <property type="entry name" value="Nucleotidyltransferase"/>
    <property type="match status" value="1"/>
</dbReference>
<dbReference type="InterPro" id="IPR041633">
    <property type="entry name" value="Polbeta"/>
</dbReference>
<dbReference type="CDD" id="cd05403">
    <property type="entry name" value="NT_KNTase_like"/>
    <property type="match status" value="1"/>
</dbReference>
<dbReference type="EMBL" id="FNGU01000002">
    <property type="protein sequence ID" value="SDL78709.1"/>
    <property type="molecule type" value="Genomic_DNA"/>
</dbReference>
<organism evidence="2 3">
    <name type="scientific">Geoalkalibacter ferrihydriticus</name>
    <dbReference type="NCBI Taxonomy" id="392333"/>
    <lineage>
        <taxon>Bacteria</taxon>
        <taxon>Pseudomonadati</taxon>
        <taxon>Thermodesulfobacteriota</taxon>
        <taxon>Desulfuromonadia</taxon>
        <taxon>Desulfuromonadales</taxon>
        <taxon>Geoalkalibacteraceae</taxon>
        <taxon>Geoalkalibacter</taxon>
    </lineage>
</organism>
<protein>
    <submittedName>
        <fullName evidence="2">Nucleotidyltransferase domain-containing protein</fullName>
    </submittedName>
</protein>
<dbReference type="GO" id="GO:0016740">
    <property type="term" value="F:transferase activity"/>
    <property type="evidence" value="ECO:0007669"/>
    <property type="project" value="UniProtKB-KW"/>
</dbReference>
<dbReference type="InterPro" id="IPR043519">
    <property type="entry name" value="NT_sf"/>
</dbReference>
<proteinExistence type="predicted"/>
<name>A0A1G9MWW2_9BACT</name>
<evidence type="ECO:0000313" key="3">
    <source>
        <dbReference type="Proteomes" id="UP000182146"/>
    </source>
</evidence>
<accession>A0A1G9MWW2</accession>
<evidence type="ECO:0000259" key="1">
    <source>
        <dbReference type="Pfam" id="PF18765"/>
    </source>
</evidence>
<dbReference type="RefSeq" id="WP_074669497.1">
    <property type="nucleotide sequence ID" value="NZ_FNGU01000002.1"/>
</dbReference>
<gene>
    <name evidence="2" type="ORF">SAMN05660860_01279</name>
</gene>
<reference evidence="2 3" key="1">
    <citation type="submission" date="2016-10" db="EMBL/GenBank/DDBJ databases">
        <authorList>
            <person name="de Groot N.N."/>
        </authorList>
    </citation>
    <scope>NUCLEOTIDE SEQUENCE [LARGE SCALE GENOMIC DNA]</scope>
    <source>
        <strain evidence="2 3">DSM 17813</strain>
    </source>
</reference>